<keyword evidence="2" id="KW-0456">Lyase</keyword>
<dbReference type="Pfam" id="PF08666">
    <property type="entry name" value="SAF"/>
    <property type="match status" value="1"/>
</dbReference>
<dbReference type="InterPro" id="IPR007392">
    <property type="entry name" value="GD_AH_second"/>
</dbReference>
<reference evidence="4 5" key="1">
    <citation type="submission" date="2019-09" db="EMBL/GenBank/DDBJ databases">
        <authorList>
            <person name="Valk L.C."/>
        </authorList>
    </citation>
    <scope>NUCLEOTIDE SEQUENCE [LARGE SCALE GENOMIC DNA]</scope>
    <source>
        <strain evidence="4">GalUA</strain>
    </source>
</reference>
<dbReference type="Gene3D" id="2.30.130.110">
    <property type="match status" value="1"/>
</dbReference>
<dbReference type="InterPro" id="IPR048332">
    <property type="entry name" value="GD_AH_C"/>
</dbReference>
<reference evidence="4 5" key="2">
    <citation type="submission" date="2020-02" db="EMBL/GenBank/DDBJ databases">
        <title>Candidatus Galacturonibacter soehngenii shows hetero-acetogenic catabolism of galacturonic acid but lacks a canonical carbon monoxide dehydrogenase/acetyl-CoA synthase complex.</title>
        <authorList>
            <person name="Diender M."/>
            <person name="Stouten G.R."/>
            <person name="Petersen J.F."/>
            <person name="Nielsen P.H."/>
            <person name="Dueholm M.S."/>
            <person name="Pronk J.T."/>
            <person name="Van Loosdrecht M.C.M."/>
        </authorList>
    </citation>
    <scope>NUCLEOTIDE SEQUENCE [LARGE SCALE GENOMIC DNA]</scope>
    <source>
        <strain evidence="4">GalUA</strain>
    </source>
</reference>
<protein>
    <submittedName>
        <fullName evidence="4">Altronate dehydratase</fullName>
    </submittedName>
</protein>
<evidence type="ECO:0000313" key="4">
    <source>
        <dbReference type="EMBL" id="KAB1434262.1"/>
    </source>
</evidence>
<keyword evidence="5" id="KW-1185">Reference proteome</keyword>
<dbReference type="PANTHER" id="PTHR30536:SF5">
    <property type="entry name" value="ALTRONATE DEHYDRATASE"/>
    <property type="match status" value="1"/>
</dbReference>
<dbReference type="GO" id="GO:0016829">
    <property type="term" value="F:lyase activity"/>
    <property type="evidence" value="ECO:0007669"/>
    <property type="project" value="UniProtKB-KW"/>
</dbReference>
<dbReference type="SMART" id="SM00858">
    <property type="entry name" value="SAF"/>
    <property type="match status" value="1"/>
</dbReference>
<dbReference type="Pfam" id="PF20629">
    <property type="entry name" value="GD_AH_C"/>
    <property type="match status" value="1"/>
</dbReference>
<dbReference type="InterPro" id="IPR052172">
    <property type="entry name" value="UxaA_altronate/galactarate_dh"/>
</dbReference>
<dbReference type="PANTHER" id="PTHR30536">
    <property type="entry name" value="ALTRONATE/GALACTARATE DEHYDRATASE"/>
    <property type="match status" value="1"/>
</dbReference>
<sequence length="493" mass="53450">MQEFIKIHPNDSVAVALKPLDKDREIEVAGQKVVLLEDVPQGHKFALKAIQAGEPITKYGASIGLAKEDIKEGAWIHTHNVKTGLGDLLEYSYQPQLVEEVKTEEVFFDGYNRPNGKVGVRNEIWIIPTVGCMNNVATSIEKRAQKFVQGTVEDIIAFPHPYGCSQMGDDQENTRKILADLINHPNAGGVLVLGLGCENSHIEILKEYIGEYDEKRVKFLVAQESEDEIAESLALIEELADYVGTFKREKISAKELIIGMKCGGSDGLSGITANPTVGAFSDILISKGGTTILTEVPEMFGAETILMNRCANEELFHKTVNLINDFKKYFTDHNQTIYENPSPGNKKGGISTLEDKSLGCTQKSGSALVKGVLEYGEVVKEKGLNLLSAPGNDLVAATALAASGAHIVLFTTGRGTPFASPVPTVKISSNSVLAAKKGNWIDFNAGELIEGKDMPQLSKELFDYVIAVASGKKVHAEEAGFHDMAIFKKGVTL</sequence>
<accession>A0A7V7QHG0</accession>
<evidence type="ECO:0000313" key="5">
    <source>
        <dbReference type="Proteomes" id="UP000461768"/>
    </source>
</evidence>
<dbReference type="Pfam" id="PF04295">
    <property type="entry name" value="GD_AH_second"/>
    <property type="match status" value="1"/>
</dbReference>
<dbReference type="OrthoDB" id="9804574at2"/>
<name>A0A7V7QHG0_9FIRM</name>
<dbReference type="InterPro" id="IPR013974">
    <property type="entry name" value="SAF"/>
</dbReference>
<dbReference type="Proteomes" id="UP000461768">
    <property type="component" value="Unassembled WGS sequence"/>
</dbReference>
<feature type="domain" description="SAF" evidence="3">
    <location>
        <begin position="11"/>
        <end position="82"/>
    </location>
</feature>
<proteinExistence type="inferred from homology"/>
<comment type="caution">
    <text evidence="4">The sequence shown here is derived from an EMBL/GenBank/DDBJ whole genome shotgun (WGS) entry which is preliminary data.</text>
</comment>
<dbReference type="InterPro" id="IPR044144">
    <property type="entry name" value="SAF_UxaA/GarD"/>
</dbReference>
<dbReference type="RefSeq" id="WP_151148217.1">
    <property type="nucleotide sequence ID" value="NZ_WAGX01000008.1"/>
</dbReference>
<organism evidence="4 5">
    <name type="scientific">Candidatus Galacturonatibacter soehngenii</name>
    <dbReference type="NCBI Taxonomy" id="2307010"/>
    <lineage>
        <taxon>Bacteria</taxon>
        <taxon>Bacillati</taxon>
        <taxon>Bacillota</taxon>
        <taxon>Clostridia</taxon>
        <taxon>Lachnospirales</taxon>
        <taxon>Lachnospiraceae</taxon>
        <taxon>Candidatus Galacturonatibacter</taxon>
    </lineage>
</organism>
<evidence type="ECO:0000259" key="3">
    <source>
        <dbReference type="SMART" id="SM00858"/>
    </source>
</evidence>
<evidence type="ECO:0000256" key="2">
    <source>
        <dbReference type="ARBA" id="ARBA00023239"/>
    </source>
</evidence>
<evidence type="ECO:0000256" key="1">
    <source>
        <dbReference type="ARBA" id="ARBA00010986"/>
    </source>
</evidence>
<gene>
    <name evidence="4" type="ORF">F7O84_17375</name>
</gene>
<dbReference type="EMBL" id="WAGX01000008">
    <property type="protein sequence ID" value="KAB1434262.1"/>
    <property type="molecule type" value="Genomic_DNA"/>
</dbReference>
<dbReference type="CDD" id="cd11613">
    <property type="entry name" value="SAF_AH_GD"/>
    <property type="match status" value="1"/>
</dbReference>
<comment type="similarity">
    <text evidence="1">Belongs to the UxaA family.</text>
</comment>
<dbReference type="GO" id="GO:0019698">
    <property type="term" value="P:D-galacturonate catabolic process"/>
    <property type="evidence" value="ECO:0007669"/>
    <property type="project" value="TreeGrafter"/>
</dbReference>
<dbReference type="AlphaFoldDB" id="A0A7V7QHG0"/>